<organism evidence="3 4">
    <name type="scientific">Agrocybe chaxingu</name>
    <dbReference type="NCBI Taxonomy" id="84603"/>
    <lineage>
        <taxon>Eukaryota</taxon>
        <taxon>Fungi</taxon>
        <taxon>Dikarya</taxon>
        <taxon>Basidiomycota</taxon>
        <taxon>Agaricomycotina</taxon>
        <taxon>Agaricomycetes</taxon>
        <taxon>Agaricomycetidae</taxon>
        <taxon>Agaricales</taxon>
        <taxon>Agaricineae</taxon>
        <taxon>Strophariaceae</taxon>
        <taxon>Agrocybe</taxon>
    </lineage>
</organism>
<evidence type="ECO:0000256" key="1">
    <source>
        <dbReference type="ARBA" id="ARBA00022737"/>
    </source>
</evidence>
<keyword evidence="1" id="KW-0677">Repeat</keyword>
<accession>A0A9W8MPR1</accession>
<dbReference type="SUPFAM" id="SSF52540">
    <property type="entry name" value="P-loop containing nucleoside triphosphate hydrolases"/>
    <property type="match status" value="1"/>
</dbReference>
<evidence type="ECO:0000259" key="2">
    <source>
        <dbReference type="Pfam" id="PF24883"/>
    </source>
</evidence>
<reference evidence="3" key="1">
    <citation type="submission" date="2022-07" db="EMBL/GenBank/DDBJ databases">
        <title>Genome Sequence of Agrocybe chaxingu.</title>
        <authorList>
            <person name="Buettner E."/>
        </authorList>
    </citation>
    <scope>NUCLEOTIDE SEQUENCE</scope>
    <source>
        <strain evidence="3">MP-N11</strain>
    </source>
</reference>
<name>A0A9W8MPR1_9AGAR</name>
<dbReference type="EMBL" id="JANKHO010001517">
    <property type="protein sequence ID" value="KAJ3500941.1"/>
    <property type="molecule type" value="Genomic_DNA"/>
</dbReference>
<gene>
    <name evidence="3" type="ORF">NLJ89_g9567</name>
</gene>
<dbReference type="InterPro" id="IPR056884">
    <property type="entry name" value="NPHP3-like_N"/>
</dbReference>
<protein>
    <recommendedName>
        <fullName evidence="2">Nephrocystin 3-like N-terminal domain-containing protein</fullName>
    </recommendedName>
</protein>
<evidence type="ECO:0000313" key="4">
    <source>
        <dbReference type="Proteomes" id="UP001148786"/>
    </source>
</evidence>
<dbReference type="PANTHER" id="PTHR10039:SF14">
    <property type="entry name" value="NACHT DOMAIN-CONTAINING PROTEIN"/>
    <property type="match status" value="1"/>
</dbReference>
<dbReference type="InterPro" id="IPR027417">
    <property type="entry name" value="P-loop_NTPase"/>
</dbReference>
<dbReference type="Gene3D" id="3.40.50.300">
    <property type="entry name" value="P-loop containing nucleotide triphosphate hydrolases"/>
    <property type="match status" value="1"/>
</dbReference>
<dbReference type="OrthoDB" id="5106486at2759"/>
<dbReference type="PANTHER" id="PTHR10039">
    <property type="entry name" value="AMELOGENIN"/>
    <property type="match status" value="1"/>
</dbReference>
<feature type="domain" description="Nephrocystin 3-like N-terminal" evidence="2">
    <location>
        <begin position="77"/>
        <end position="239"/>
    </location>
</feature>
<dbReference type="Pfam" id="PF24883">
    <property type="entry name" value="NPHP3_N"/>
    <property type="match status" value="1"/>
</dbReference>
<evidence type="ECO:0000313" key="3">
    <source>
        <dbReference type="EMBL" id="KAJ3500941.1"/>
    </source>
</evidence>
<keyword evidence="4" id="KW-1185">Reference proteome</keyword>
<sequence>MATPSVSFLEKATGNTLQGNTIHIQHTETSINESEFDRRALDDLLKHCCLGAQVDSNERFDPPRCDPETRLQIIQDIMDWITSKDEQASIMVLYGPAGAGKSALEQSISQRCQEEGCLASSFFLSRTAANALRSDGDTVIPTLVYQHIQAFPSLKEVVLEEIKKDPGIFEWSREVLFNRLFVKHFQDHLELPGASQPRLIAIDGLDECSDRIIQQDLLRIIAASIPRLRHPFRFVIACRPELHLMQVINDDPLFKIPCIHRLNLGEDTQTEADIRLFIVKRFEGIRKTHPVREFIPDNWPSASVINKLVMNASGQFIYADTVMRFIELPNTRPEDQLKIILAISPPRLNDKPFSQLDAVYSFIFSCVKDLDTVWRILGILRVVGQQGFRPVYGKEPVAFPLPDYLEQILAVHPGDVYLALADLPSVISFTSGSTPATIKILHASLFDFLLDPARSGVYALDLALAHETLALWRLRDIDSRERTLSQLVMPDYGRKLLDAFLFHCQFARLTETALESFEQMSFGLLGLLDDLPEYQWFRDFGDKLERVHDYDRLLRRIAAVYMRKDFPHVRQGSLQLISVMTESWAKRDLHNSDGVIKRILAPKLEAPEWGALGVKVTLMSPHVSLAVDPQPNIDSGKNMLSRVLQEMVDSICIIHPLRSPPQSESPKYLGRHVLDLAQELRGTRRTALHDIQHAIAAARLLFWMERLHHDVGESHHSFPDRAAWWLRGCSSEDWDLQDSPPDAAFVLLFATILAHASPSGSLLTNLEESAKGRKGISNPLEKYPKISRYYREQVNAYFQVWFIIGGQRHAAYNHCDSYPDGLSRDIVAFLLSLKGPEDYEKMARRVRNITVSTPSPY</sequence>
<proteinExistence type="predicted"/>
<dbReference type="Proteomes" id="UP001148786">
    <property type="component" value="Unassembled WGS sequence"/>
</dbReference>
<comment type="caution">
    <text evidence="3">The sequence shown here is derived from an EMBL/GenBank/DDBJ whole genome shotgun (WGS) entry which is preliminary data.</text>
</comment>
<dbReference type="AlphaFoldDB" id="A0A9W8MPR1"/>